<protein>
    <submittedName>
        <fullName evidence="1">Uncharacterized protein</fullName>
    </submittedName>
</protein>
<evidence type="ECO:0000313" key="1">
    <source>
        <dbReference type="EMBL" id="KAJ8628718.1"/>
    </source>
</evidence>
<accession>A0ACC2L633</accession>
<proteinExistence type="predicted"/>
<evidence type="ECO:0000313" key="2">
    <source>
        <dbReference type="Proteomes" id="UP001234297"/>
    </source>
</evidence>
<keyword evidence="2" id="KW-1185">Reference proteome</keyword>
<dbReference type="EMBL" id="CM056815">
    <property type="protein sequence ID" value="KAJ8628718.1"/>
    <property type="molecule type" value="Genomic_DNA"/>
</dbReference>
<name>A0ACC2L633_PERAE</name>
<sequence>MFLPVSLTSLHCGNFETWEDHQRCLLTRSLTTSLTSPAPSSSSRATSTRTPVRGIKTSKRPVAVVV</sequence>
<dbReference type="Proteomes" id="UP001234297">
    <property type="component" value="Chromosome 7"/>
</dbReference>
<comment type="caution">
    <text evidence="1">The sequence shown here is derived from an EMBL/GenBank/DDBJ whole genome shotgun (WGS) entry which is preliminary data.</text>
</comment>
<reference evidence="1 2" key="1">
    <citation type="journal article" date="2022" name="Hortic Res">
        <title>A haplotype resolved chromosomal level avocado genome allows analysis of novel avocado genes.</title>
        <authorList>
            <person name="Nath O."/>
            <person name="Fletcher S.J."/>
            <person name="Hayward A."/>
            <person name="Shaw L.M."/>
            <person name="Masouleh A.K."/>
            <person name="Furtado A."/>
            <person name="Henry R.J."/>
            <person name="Mitter N."/>
        </authorList>
    </citation>
    <scope>NUCLEOTIDE SEQUENCE [LARGE SCALE GENOMIC DNA]</scope>
    <source>
        <strain evidence="2">cv. Hass</strain>
    </source>
</reference>
<gene>
    <name evidence="1" type="ORF">MRB53_022041</name>
</gene>
<organism evidence="1 2">
    <name type="scientific">Persea americana</name>
    <name type="common">Avocado</name>
    <dbReference type="NCBI Taxonomy" id="3435"/>
    <lineage>
        <taxon>Eukaryota</taxon>
        <taxon>Viridiplantae</taxon>
        <taxon>Streptophyta</taxon>
        <taxon>Embryophyta</taxon>
        <taxon>Tracheophyta</taxon>
        <taxon>Spermatophyta</taxon>
        <taxon>Magnoliopsida</taxon>
        <taxon>Magnoliidae</taxon>
        <taxon>Laurales</taxon>
        <taxon>Lauraceae</taxon>
        <taxon>Persea</taxon>
    </lineage>
</organism>